<gene>
    <name evidence="1" type="ORF">C942_02590</name>
</gene>
<accession>L8J824</accession>
<dbReference type="EMBL" id="AMZO01000029">
    <property type="protein sequence ID" value="ELR64318.1"/>
    <property type="molecule type" value="Genomic_DNA"/>
</dbReference>
<comment type="caution">
    <text evidence="1">The sequence shown here is derived from an EMBL/GenBank/DDBJ whole genome shotgun (WGS) entry which is preliminary data.</text>
</comment>
<dbReference type="SUPFAM" id="SSF53098">
    <property type="entry name" value="Ribonuclease H-like"/>
    <property type="match status" value="1"/>
</dbReference>
<name>L8J824_9GAMM</name>
<evidence type="ECO:0000313" key="1">
    <source>
        <dbReference type="EMBL" id="ELR64318.1"/>
    </source>
</evidence>
<keyword evidence="2" id="KW-1185">Reference proteome</keyword>
<dbReference type="InterPro" id="IPR012337">
    <property type="entry name" value="RNaseH-like_sf"/>
</dbReference>
<sequence>MQSCPNPASVEGAYRLIRNPDVEANAIAEAGFAATTNEAEAHDLLLALEDSTALTYTHKSLSNELGHVNSGDASSLCSAVRTTRAKGCGTNRTTAVDEGYCDSRPGE</sequence>
<organism evidence="1 2">
    <name type="scientific">Photobacterium marinum</name>
    <dbReference type="NCBI Taxonomy" id="1056511"/>
    <lineage>
        <taxon>Bacteria</taxon>
        <taxon>Pseudomonadati</taxon>
        <taxon>Pseudomonadota</taxon>
        <taxon>Gammaproteobacteria</taxon>
        <taxon>Vibrionales</taxon>
        <taxon>Vibrionaceae</taxon>
        <taxon>Photobacterium</taxon>
    </lineage>
</organism>
<dbReference type="PATRIC" id="fig|1056511.3.peg.3665"/>
<evidence type="ECO:0000313" key="2">
    <source>
        <dbReference type="Proteomes" id="UP000011134"/>
    </source>
</evidence>
<dbReference type="AlphaFoldDB" id="L8J824"/>
<protein>
    <submittedName>
        <fullName evidence="1">Mobile element protein</fullName>
    </submittedName>
</protein>
<dbReference type="Gene3D" id="3.90.350.10">
    <property type="entry name" value="Transposase Inhibitor Protein From Tn5, Chain A, domain 1"/>
    <property type="match status" value="1"/>
</dbReference>
<proteinExistence type="predicted"/>
<dbReference type="Proteomes" id="UP000011134">
    <property type="component" value="Unassembled WGS sequence"/>
</dbReference>
<reference evidence="1 2" key="1">
    <citation type="submission" date="2012-12" db="EMBL/GenBank/DDBJ databases">
        <title>Genome Assembly of Photobacterium sp. AK15.</title>
        <authorList>
            <person name="Khatri I."/>
            <person name="Vaidya B."/>
            <person name="Srinivas T.N.R."/>
            <person name="Subramanian S."/>
            <person name="Pinnaka A."/>
        </authorList>
    </citation>
    <scope>NUCLEOTIDE SEQUENCE [LARGE SCALE GENOMIC DNA]</scope>
    <source>
        <strain evidence="1 2">AK15</strain>
    </source>
</reference>